<dbReference type="AlphaFoldDB" id="A0A183J1G4"/>
<dbReference type="GO" id="GO:0005524">
    <property type="term" value="F:ATP binding"/>
    <property type="evidence" value="ECO:0007669"/>
    <property type="project" value="UniProtKB-KW"/>
</dbReference>
<dbReference type="PANTHER" id="PTHR24223">
    <property type="entry name" value="ATP-BINDING CASSETTE SUB-FAMILY C"/>
    <property type="match status" value="1"/>
</dbReference>
<evidence type="ECO:0000313" key="5">
    <source>
        <dbReference type="Proteomes" id="UP000270296"/>
    </source>
</evidence>
<dbReference type="SUPFAM" id="SSF52540">
    <property type="entry name" value="P-loop containing nucleoside triphosphate hydrolases"/>
    <property type="match status" value="1"/>
</dbReference>
<dbReference type="OrthoDB" id="6500128at2759"/>
<accession>A0A183J1G4</accession>
<keyword evidence="2" id="KW-0067">ATP-binding</keyword>
<dbReference type="EMBL" id="UZAM01013064">
    <property type="protein sequence ID" value="VDP25213.1"/>
    <property type="molecule type" value="Genomic_DNA"/>
</dbReference>
<name>A0A183J1G4_9BILA</name>
<reference evidence="4 5" key="2">
    <citation type="submission" date="2018-11" db="EMBL/GenBank/DDBJ databases">
        <authorList>
            <consortium name="Pathogen Informatics"/>
        </authorList>
    </citation>
    <scope>NUCLEOTIDE SEQUENCE [LARGE SCALE GENOMIC DNA]</scope>
</reference>
<dbReference type="InterPro" id="IPR003439">
    <property type="entry name" value="ABC_transporter-like_ATP-bd"/>
</dbReference>
<keyword evidence="1" id="KW-0547">Nucleotide-binding</keyword>
<dbReference type="GO" id="GO:0016887">
    <property type="term" value="F:ATP hydrolysis activity"/>
    <property type="evidence" value="ECO:0007669"/>
    <property type="project" value="InterPro"/>
</dbReference>
<dbReference type="GO" id="GO:0016020">
    <property type="term" value="C:membrane"/>
    <property type="evidence" value="ECO:0007669"/>
    <property type="project" value="TreeGrafter"/>
</dbReference>
<evidence type="ECO:0000256" key="1">
    <source>
        <dbReference type="ARBA" id="ARBA00022741"/>
    </source>
</evidence>
<organism evidence="6">
    <name type="scientific">Soboliphyme baturini</name>
    <dbReference type="NCBI Taxonomy" id="241478"/>
    <lineage>
        <taxon>Eukaryota</taxon>
        <taxon>Metazoa</taxon>
        <taxon>Ecdysozoa</taxon>
        <taxon>Nematoda</taxon>
        <taxon>Enoplea</taxon>
        <taxon>Dorylaimia</taxon>
        <taxon>Dioctophymatida</taxon>
        <taxon>Dioctophymatoidea</taxon>
        <taxon>Soboliphymatidae</taxon>
        <taxon>Soboliphyme</taxon>
    </lineage>
</organism>
<keyword evidence="5" id="KW-1185">Reference proteome</keyword>
<evidence type="ECO:0000313" key="4">
    <source>
        <dbReference type="EMBL" id="VDP25213.1"/>
    </source>
</evidence>
<dbReference type="Pfam" id="PF00005">
    <property type="entry name" value="ABC_tran"/>
    <property type="match status" value="1"/>
</dbReference>
<proteinExistence type="predicted"/>
<dbReference type="WBParaSite" id="SBAD_0001006101-mRNA-1">
    <property type="protein sequence ID" value="SBAD_0001006101-mRNA-1"/>
    <property type="gene ID" value="SBAD_0001006101"/>
</dbReference>
<evidence type="ECO:0000256" key="2">
    <source>
        <dbReference type="ARBA" id="ARBA00022840"/>
    </source>
</evidence>
<evidence type="ECO:0000259" key="3">
    <source>
        <dbReference type="Pfam" id="PF00005"/>
    </source>
</evidence>
<sequence>MTELVSGNILLDNVDVSLVDLSVLRSRIAIIPQSPVLCNGTVLDNLMIGNQCTENIVKETIDRFNFADAINNIGGLNRMIGEGGAGLSFGERQVICLLRAMISHAKVIFVSFNFSTGTRKMLC</sequence>
<gene>
    <name evidence="4" type="ORF">SBAD_LOCUS9712</name>
</gene>
<dbReference type="Gene3D" id="3.40.50.300">
    <property type="entry name" value="P-loop containing nucleotide triphosphate hydrolases"/>
    <property type="match status" value="1"/>
</dbReference>
<dbReference type="GO" id="GO:0042626">
    <property type="term" value="F:ATPase-coupled transmembrane transporter activity"/>
    <property type="evidence" value="ECO:0007669"/>
    <property type="project" value="TreeGrafter"/>
</dbReference>
<dbReference type="InterPro" id="IPR050173">
    <property type="entry name" value="ABC_transporter_C-like"/>
</dbReference>
<protein>
    <submittedName>
        <fullName evidence="6">ABC transporter domain-containing protein</fullName>
    </submittedName>
</protein>
<dbReference type="InterPro" id="IPR027417">
    <property type="entry name" value="P-loop_NTPase"/>
</dbReference>
<feature type="domain" description="ABC transporter" evidence="3">
    <location>
        <begin position="5"/>
        <end position="109"/>
    </location>
</feature>
<evidence type="ECO:0000313" key="6">
    <source>
        <dbReference type="WBParaSite" id="SBAD_0001006101-mRNA-1"/>
    </source>
</evidence>
<dbReference type="Proteomes" id="UP000270296">
    <property type="component" value="Unassembled WGS sequence"/>
</dbReference>
<reference evidence="6" key="1">
    <citation type="submission" date="2016-06" db="UniProtKB">
        <authorList>
            <consortium name="WormBaseParasite"/>
        </authorList>
    </citation>
    <scope>IDENTIFICATION</scope>
</reference>